<dbReference type="EMBL" id="JADYXP020000001">
    <property type="protein sequence ID" value="KAL0134332.1"/>
    <property type="molecule type" value="Genomic_DNA"/>
</dbReference>
<name>A0AAW2H430_9HYME</name>
<evidence type="ECO:0000313" key="3">
    <source>
        <dbReference type="Proteomes" id="UP001430953"/>
    </source>
</evidence>
<keyword evidence="3" id="KW-1185">Reference proteome</keyword>
<evidence type="ECO:0008006" key="4">
    <source>
        <dbReference type="Google" id="ProtNLM"/>
    </source>
</evidence>
<gene>
    <name evidence="2" type="ORF">PUN28_001259</name>
</gene>
<evidence type="ECO:0000313" key="2">
    <source>
        <dbReference type="EMBL" id="KAL0134332.1"/>
    </source>
</evidence>
<evidence type="ECO:0000256" key="1">
    <source>
        <dbReference type="SAM" id="MobiDB-lite"/>
    </source>
</evidence>
<feature type="region of interest" description="Disordered" evidence="1">
    <location>
        <begin position="81"/>
        <end position="110"/>
    </location>
</feature>
<sequence length="110" mass="12027">MHRFRAQLSQNVSYTVLFLISVNRLTCASLLSGKFVTKQSPAVTRRPSLTLCWFASARPCLRRGRPGTFFKSTSAPVLPPCSVAQTSSRTKNRPGGLLPSRSSTTTALLK</sequence>
<comment type="caution">
    <text evidence="2">The sequence shown here is derived from an EMBL/GenBank/DDBJ whole genome shotgun (WGS) entry which is preliminary data.</text>
</comment>
<organism evidence="2 3">
    <name type="scientific">Cardiocondyla obscurior</name>
    <dbReference type="NCBI Taxonomy" id="286306"/>
    <lineage>
        <taxon>Eukaryota</taxon>
        <taxon>Metazoa</taxon>
        <taxon>Ecdysozoa</taxon>
        <taxon>Arthropoda</taxon>
        <taxon>Hexapoda</taxon>
        <taxon>Insecta</taxon>
        <taxon>Pterygota</taxon>
        <taxon>Neoptera</taxon>
        <taxon>Endopterygota</taxon>
        <taxon>Hymenoptera</taxon>
        <taxon>Apocrita</taxon>
        <taxon>Aculeata</taxon>
        <taxon>Formicoidea</taxon>
        <taxon>Formicidae</taxon>
        <taxon>Myrmicinae</taxon>
        <taxon>Cardiocondyla</taxon>
    </lineage>
</organism>
<reference evidence="2 3" key="1">
    <citation type="submission" date="2023-03" db="EMBL/GenBank/DDBJ databases">
        <title>High recombination rates correlate with genetic variation in Cardiocondyla obscurior ants.</title>
        <authorList>
            <person name="Errbii M."/>
        </authorList>
    </citation>
    <scope>NUCLEOTIDE SEQUENCE [LARGE SCALE GENOMIC DNA]</scope>
    <source>
        <strain evidence="2">Alpha-2009</strain>
        <tissue evidence="2">Whole body</tissue>
    </source>
</reference>
<proteinExistence type="predicted"/>
<dbReference type="Proteomes" id="UP001430953">
    <property type="component" value="Unassembled WGS sequence"/>
</dbReference>
<dbReference type="AlphaFoldDB" id="A0AAW2H430"/>
<feature type="compositionally biased region" description="Polar residues" evidence="1">
    <location>
        <begin position="100"/>
        <end position="110"/>
    </location>
</feature>
<protein>
    <recommendedName>
        <fullName evidence="4">Secreted protein</fullName>
    </recommendedName>
</protein>
<accession>A0AAW2H430</accession>